<evidence type="ECO:0000313" key="1">
    <source>
        <dbReference type="EMBL" id="MBX39644.1"/>
    </source>
</evidence>
<sequence>MSCNFWQSLLTSMGLGGMHFRTSCVKSMSTFLEGLRLSRLEICSYSSQIFCIKSSSWQAMSTL</sequence>
<proteinExistence type="predicted"/>
<protein>
    <submittedName>
        <fullName evidence="1">Uncharacterized protein</fullName>
    </submittedName>
</protein>
<organism evidence="1">
    <name type="scientific">Rhizophora mucronata</name>
    <name type="common">Asiatic mangrove</name>
    <dbReference type="NCBI Taxonomy" id="61149"/>
    <lineage>
        <taxon>Eukaryota</taxon>
        <taxon>Viridiplantae</taxon>
        <taxon>Streptophyta</taxon>
        <taxon>Embryophyta</taxon>
        <taxon>Tracheophyta</taxon>
        <taxon>Spermatophyta</taxon>
        <taxon>Magnoliopsida</taxon>
        <taxon>eudicotyledons</taxon>
        <taxon>Gunneridae</taxon>
        <taxon>Pentapetalae</taxon>
        <taxon>rosids</taxon>
        <taxon>fabids</taxon>
        <taxon>Malpighiales</taxon>
        <taxon>Rhizophoraceae</taxon>
        <taxon>Rhizophora</taxon>
    </lineage>
</organism>
<dbReference type="AlphaFoldDB" id="A0A2P2NAX7"/>
<reference evidence="1" key="1">
    <citation type="submission" date="2018-02" db="EMBL/GenBank/DDBJ databases">
        <title>Rhizophora mucronata_Transcriptome.</title>
        <authorList>
            <person name="Meera S.P."/>
            <person name="Sreeshan A."/>
            <person name="Augustine A."/>
        </authorList>
    </citation>
    <scope>NUCLEOTIDE SEQUENCE</scope>
    <source>
        <tissue evidence="1">Leaf</tissue>
    </source>
</reference>
<name>A0A2P2NAX7_RHIMU</name>
<dbReference type="EMBL" id="GGEC01059160">
    <property type="protein sequence ID" value="MBX39644.1"/>
    <property type="molecule type" value="Transcribed_RNA"/>
</dbReference>
<accession>A0A2P2NAX7</accession>